<dbReference type="InterPro" id="IPR042529">
    <property type="entry name" value="IF_2B-like_C"/>
</dbReference>
<feature type="region of interest" description="Disordered" evidence="10">
    <location>
        <begin position="1"/>
        <end position="22"/>
    </location>
</feature>
<dbReference type="Proteomes" id="UP000515125">
    <property type="component" value="Unplaced"/>
</dbReference>
<organism evidence="11 12">
    <name type="scientific">Cyclospora cayetanensis</name>
    <dbReference type="NCBI Taxonomy" id="88456"/>
    <lineage>
        <taxon>Eukaryota</taxon>
        <taxon>Sar</taxon>
        <taxon>Alveolata</taxon>
        <taxon>Apicomplexa</taxon>
        <taxon>Conoidasida</taxon>
        <taxon>Coccidia</taxon>
        <taxon>Eucoccidiorida</taxon>
        <taxon>Eimeriorina</taxon>
        <taxon>Eimeriidae</taxon>
        <taxon>Cyclospora</taxon>
    </lineage>
</organism>
<evidence type="ECO:0000256" key="7">
    <source>
        <dbReference type="ARBA" id="ARBA00044356"/>
    </source>
</evidence>
<dbReference type="Pfam" id="PF01008">
    <property type="entry name" value="IF-2B"/>
    <property type="match status" value="1"/>
</dbReference>
<evidence type="ECO:0000313" key="12">
    <source>
        <dbReference type="RefSeq" id="XP_026191567.1"/>
    </source>
</evidence>
<dbReference type="PANTHER" id="PTHR10233:SF14">
    <property type="entry name" value="TRANSLATION INITIATION FACTOR EIF-2B SUBUNIT DELTA"/>
    <property type="match status" value="1"/>
</dbReference>
<dbReference type="InterPro" id="IPR037171">
    <property type="entry name" value="NagB/RpiA_transferase-like"/>
</dbReference>
<accession>A0A6P6RVR7</accession>
<evidence type="ECO:0000256" key="4">
    <source>
        <dbReference type="ARBA" id="ARBA00022540"/>
    </source>
</evidence>
<evidence type="ECO:0000256" key="9">
    <source>
        <dbReference type="RuleBase" id="RU003814"/>
    </source>
</evidence>
<keyword evidence="5" id="KW-0648">Protein biosynthesis</keyword>
<evidence type="ECO:0000256" key="5">
    <source>
        <dbReference type="ARBA" id="ARBA00022917"/>
    </source>
</evidence>
<dbReference type="OrthoDB" id="10254737at2759"/>
<dbReference type="RefSeq" id="XP_026191567.1">
    <property type="nucleotide sequence ID" value="XM_026335782.1"/>
</dbReference>
<evidence type="ECO:0000256" key="3">
    <source>
        <dbReference type="ARBA" id="ARBA00022490"/>
    </source>
</evidence>
<dbReference type="PANTHER" id="PTHR10233">
    <property type="entry name" value="TRANSLATION INITIATION FACTOR EIF-2B"/>
    <property type="match status" value="1"/>
</dbReference>
<comment type="similarity">
    <text evidence="2 9">Belongs to the eIF-2B alpha/beta/delta subunits family.</text>
</comment>
<keyword evidence="3" id="KW-0963">Cytoplasm</keyword>
<dbReference type="GO" id="GO:0003743">
    <property type="term" value="F:translation initiation factor activity"/>
    <property type="evidence" value="ECO:0007669"/>
    <property type="project" value="UniProtKB-KW"/>
</dbReference>
<dbReference type="GO" id="GO:0005829">
    <property type="term" value="C:cytosol"/>
    <property type="evidence" value="ECO:0007669"/>
    <property type="project" value="UniProtKB-SubCell"/>
</dbReference>
<protein>
    <recommendedName>
        <fullName evidence="6">Translation initiation factor eIF2B subunit delta</fullName>
    </recommendedName>
    <alternativeName>
        <fullName evidence="7">eIF2B GDP-GTP exchange factor subunit delta</fullName>
    </alternativeName>
</protein>
<reference evidence="12" key="1">
    <citation type="submission" date="2025-08" db="UniProtKB">
        <authorList>
            <consortium name="RefSeq"/>
        </authorList>
    </citation>
    <scope>IDENTIFICATION</scope>
</reference>
<keyword evidence="4 12" id="KW-0396">Initiation factor</keyword>
<comment type="subcellular location">
    <subcellularLocation>
        <location evidence="1">Cytoplasm</location>
        <location evidence="1">Cytosol</location>
    </subcellularLocation>
</comment>
<name>A0A6P6RVR7_9EIME</name>
<dbReference type="SUPFAM" id="SSF100950">
    <property type="entry name" value="NagB/RpiA/CoA transferase-like"/>
    <property type="match status" value="1"/>
</dbReference>
<dbReference type="GeneID" id="34621113"/>
<dbReference type="AlphaFoldDB" id="A0A6P6RVR7"/>
<proteinExistence type="inferred from homology"/>
<dbReference type="Gene3D" id="3.40.50.10470">
    <property type="entry name" value="Translation initiation factor eif-2b, domain 2"/>
    <property type="match status" value="1"/>
</dbReference>
<keyword evidence="11" id="KW-1185">Reference proteome</keyword>
<gene>
    <name evidence="12" type="primary">LOC34621113</name>
</gene>
<evidence type="ECO:0000256" key="2">
    <source>
        <dbReference type="ARBA" id="ARBA00007251"/>
    </source>
</evidence>
<evidence type="ECO:0000256" key="6">
    <source>
        <dbReference type="ARBA" id="ARBA00044147"/>
    </source>
</evidence>
<dbReference type="InterPro" id="IPR000649">
    <property type="entry name" value="IF-2B-related"/>
</dbReference>
<evidence type="ECO:0000256" key="10">
    <source>
        <dbReference type="SAM" id="MobiDB-lite"/>
    </source>
</evidence>
<evidence type="ECO:0000256" key="8">
    <source>
        <dbReference type="ARBA" id="ARBA00046432"/>
    </source>
</evidence>
<evidence type="ECO:0000256" key="1">
    <source>
        <dbReference type="ARBA" id="ARBA00004514"/>
    </source>
</evidence>
<sequence length="381" mass="41027">MCSGPLASGTRPPRPGSTSSFKYERLPPHIRFLMNFRQESIHPAVLRAGLQMGQRKIVGSNARTAAMLTAFQRFIEDYSPPPYQAVDKHLKQMLDRQINFITHCRPHSIAMGGTIRWLKRKLSTYASLQLEETRARLSLDIANFIACRLLSATLMAASIVEQQLIEDGDSIMIFGRSTAVTCALLQSKKQGLHFSVVMVDVPHTGAGQEAAKAFADTGIYVTYTMLNGLSYHITSITKVLLGCSALLANGCVLNSAGAATVAMMGKMHAKPVIVVTETYKMSDRVMLDSCSFNELCDPALVWRPSTEELTGLPSQGVLRPASATASAAAEGLLDGVPVVNPAYDVTPAQFVDYVVTEDGMFPASSVPGLICGLGKSPALAD</sequence>
<evidence type="ECO:0000313" key="11">
    <source>
        <dbReference type="Proteomes" id="UP000515125"/>
    </source>
</evidence>
<comment type="subunit">
    <text evidence="8">Component of the translation initiation factor 2B (eIF2B) complex which is a heterodecamer of two sets of five different subunits: alpha, beta, gamma, delta and epsilon. Subunits alpha, beta and delta comprise a regulatory subcomplex and subunits epsilon and gamma comprise a catalytic subcomplex. Within the complex, the hexameric regulatory complex resides at the center, with the two heterodimeric catalytic subcomplexes bound on opposite sides.</text>
</comment>